<sequence>MADGSQADSILEVMNSASSYSLPSELPRSTHCIFELESEIFKSTEVEYKPFLFSIPNCNSDAYKPHLFSIGPINYGKGFSSAESCKKKYVNQLLTRTSSNFKTTLRECLVSVKNIENQVRLCYSIDINQSSDDFVTVMVIDGLFLIELFLRHAKLVDTYVEDPLLQYSSRSSLVHDLVLLENQLPMMVLDCLSNIQAVKNLLNGQYISKLAVKFFDELFMRPRLQQEGVVLERRCLGFNGKHLLELLGRTFYPPPLKSIHHRDWSLKIIPIMKKLKQDGVKIKRGSLECGSLNITFCDGVLIIPPMTIRRNTETLFRNIIAYELCAEEMTYMTSYVFIMGCLLDSVKDVEILCSKGIIINHGLGSNDQIYDFLKKLSLELQVFPFYYSQLCDEVKAWCMSQPQVLKKCVRLLGFKKL</sequence>
<keyword evidence="2" id="KW-1185">Reference proteome</keyword>
<comment type="caution">
    <text evidence="1">The sequence shown here is derived from an EMBL/GenBank/DDBJ whole genome shotgun (WGS) entry which is preliminary data.</text>
</comment>
<gene>
    <name evidence="1" type="ORF">BVC80_9091g12</name>
</gene>
<dbReference type="AlphaFoldDB" id="A0A200PWB7"/>
<dbReference type="PANTHER" id="PTHR31170:SF25">
    <property type="entry name" value="BNAA09G04570D PROTEIN"/>
    <property type="match status" value="1"/>
</dbReference>
<dbReference type="STRING" id="56857.A0A200PWB7"/>
<dbReference type="Pfam" id="PF03140">
    <property type="entry name" value="DUF247"/>
    <property type="match status" value="1"/>
</dbReference>
<evidence type="ECO:0000313" key="2">
    <source>
        <dbReference type="Proteomes" id="UP000195402"/>
    </source>
</evidence>
<dbReference type="InParanoid" id="A0A200PWB7"/>
<dbReference type="Proteomes" id="UP000195402">
    <property type="component" value="Unassembled WGS sequence"/>
</dbReference>
<dbReference type="EMBL" id="MVGT01003949">
    <property type="protein sequence ID" value="OVA02513.1"/>
    <property type="molecule type" value="Genomic_DNA"/>
</dbReference>
<reference evidence="1 2" key="1">
    <citation type="journal article" date="2017" name="Mol. Plant">
        <title>The Genome of Medicinal Plant Macleaya cordata Provides New Insights into Benzylisoquinoline Alkaloids Metabolism.</title>
        <authorList>
            <person name="Liu X."/>
            <person name="Liu Y."/>
            <person name="Huang P."/>
            <person name="Ma Y."/>
            <person name="Qing Z."/>
            <person name="Tang Q."/>
            <person name="Cao H."/>
            <person name="Cheng P."/>
            <person name="Zheng Y."/>
            <person name="Yuan Z."/>
            <person name="Zhou Y."/>
            <person name="Liu J."/>
            <person name="Tang Z."/>
            <person name="Zhuo Y."/>
            <person name="Zhang Y."/>
            <person name="Yu L."/>
            <person name="Huang J."/>
            <person name="Yang P."/>
            <person name="Peng Q."/>
            <person name="Zhang J."/>
            <person name="Jiang W."/>
            <person name="Zhang Z."/>
            <person name="Lin K."/>
            <person name="Ro D.K."/>
            <person name="Chen X."/>
            <person name="Xiong X."/>
            <person name="Shang Y."/>
            <person name="Huang S."/>
            <person name="Zeng J."/>
        </authorList>
    </citation>
    <scope>NUCLEOTIDE SEQUENCE [LARGE SCALE GENOMIC DNA]</scope>
    <source>
        <strain evidence="2">cv. BLH2017</strain>
        <tissue evidence="1">Root</tissue>
    </source>
</reference>
<protein>
    <submittedName>
        <fullName evidence="1">Uncharacterized protein</fullName>
    </submittedName>
</protein>
<name>A0A200PWB7_MACCD</name>
<dbReference type="OMA" id="PRSTHCI"/>
<proteinExistence type="predicted"/>
<dbReference type="InterPro" id="IPR004158">
    <property type="entry name" value="DUF247_pln"/>
</dbReference>
<evidence type="ECO:0000313" key="1">
    <source>
        <dbReference type="EMBL" id="OVA02513.1"/>
    </source>
</evidence>
<organism evidence="1 2">
    <name type="scientific">Macleaya cordata</name>
    <name type="common">Five-seeded plume-poppy</name>
    <name type="synonym">Bocconia cordata</name>
    <dbReference type="NCBI Taxonomy" id="56857"/>
    <lineage>
        <taxon>Eukaryota</taxon>
        <taxon>Viridiplantae</taxon>
        <taxon>Streptophyta</taxon>
        <taxon>Embryophyta</taxon>
        <taxon>Tracheophyta</taxon>
        <taxon>Spermatophyta</taxon>
        <taxon>Magnoliopsida</taxon>
        <taxon>Ranunculales</taxon>
        <taxon>Papaveraceae</taxon>
        <taxon>Papaveroideae</taxon>
        <taxon>Macleaya</taxon>
    </lineage>
</organism>
<dbReference type="PANTHER" id="PTHR31170">
    <property type="entry name" value="BNAC04G53230D PROTEIN"/>
    <property type="match status" value="1"/>
</dbReference>
<dbReference type="OrthoDB" id="2356035at2759"/>
<accession>A0A200PWB7</accession>